<dbReference type="InterPro" id="IPR020613">
    <property type="entry name" value="Thiolase_CS"/>
</dbReference>
<accession>A0AAE9Y5S7</accession>
<dbReference type="InterPro" id="IPR020616">
    <property type="entry name" value="Thiolase_N"/>
</dbReference>
<dbReference type="InterPro" id="IPR020615">
    <property type="entry name" value="Thiolase_acyl_enz_int_AS"/>
</dbReference>
<dbReference type="Gene3D" id="3.40.47.10">
    <property type="match status" value="1"/>
</dbReference>
<evidence type="ECO:0000256" key="1">
    <source>
        <dbReference type="ARBA" id="ARBA00010982"/>
    </source>
</evidence>
<dbReference type="PANTHER" id="PTHR18919">
    <property type="entry name" value="ACETYL-COA C-ACYLTRANSFERASE"/>
    <property type="match status" value="1"/>
</dbReference>
<feature type="domain" description="Thiolase C-terminal" evidence="10">
    <location>
        <begin position="271"/>
        <end position="391"/>
    </location>
</feature>
<feature type="active site" description="Proton acceptor" evidence="7">
    <location>
        <position position="379"/>
    </location>
</feature>
<dbReference type="PROSITE" id="PS00098">
    <property type="entry name" value="THIOLASE_1"/>
    <property type="match status" value="1"/>
</dbReference>
<dbReference type="Pfam" id="PF00108">
    <property type="entry name" value="Thiolase_N"/>
    <property type="match status" value="1"/>
</dbReference>
<evidence type="ECO:0000313" key="12">
    <source>
        <dbReference type="Proteomes" id="UP001216390"/>
    </source>
</evidence>
<evidence type="ECO:0000259" key="10">
    <source>
        <dbReference type="Pfam" id="PF02803"/>
    </source>
</evidence>
<gene>
    <name evidence="11" type="ORF">PO878_01315</name>
</gene>
<evidence type="ECO:0000256" key="3">
    <source>
        <dbReference type="ARBA" id="ARBA00022679"/>
    </source>
</evidence>
<comment type="similarity">
    <text evidence="1 8">Belongs to the thiolase-like superfamily. Thiolase family.</text>
</comment>
<dbReference type="PROSITE" id="PS00737">
    <property type="entry name" value="THIOLASE_2"/>
    <property type="match status" value="1"/>
</dbReference>
<proteinExistence type="inferred from homology"/>
<feature type="active site" description="Proton acceptor" evidence="7">
    <location>
        <position position="349"/>
    </location>
</feature>
<dbReference type="Pfam" id="PF02803">
    <property type="entry name" value="Thiolase_C"/>
    <property type="match status" value="1"/>
</dbReference>
<organism evidence="11 12">
    <name type="scientific">Iamia majanohamensis</name>
    <dbReference type="NCBI Taxonomy" id="467976"/>
    <lineage>
        <taxon>Bacteria</taxon>
        <taxon>Bacillati</taxon>
        <taxon>Actinomycetota</taxon>
        <taxon>Acidimicrobiia</taxon>
        <taxon>Acidimicrobiales</taxon>
        <taxon>Iamiaceae</taxon>
        <taxon>Iamia</taxon>
    </lineage>
</organism>
<evidence type="ECO:0000256" key="7">
    <source>
        <dbReference type="PIRSR" id="PIRSR000429-1"/>
    </source>
</evidence>
<dbReference type="InterPro" id="IPR020610">
    <property type="entry name" value="Thiolase_AS"/>
</dbReference>
<dbReference type="GO" id="GO:0003985">
    <property type="term" value="F:acetyl-CoA C-acetyltransferase activity"/>
    <property type="evidence" value="ECO:0007669"/>
    <property type="project" value="UniProtKB-EC"/>
</dbReference>
<evidence type="ECO:0000259" key="9">
    <source>
        <dbReference type="Pfam" id="PF00108"/>
    </source>
</evidence>
<dbReference type="NCBIfam" id="TIGR01930">
    <property type="entry name" value="AcCoA-C-Actrans"/>
    <property type="match status" value="1"/>
</dbReference>
<evidence type="ECO:0000256" key="6">
    <source>
        <dbReference type="ARBA" id="ARBA00040529"/>
    </source>
</evidence>
<evidence type="ECO:0000256" key="8">
    <source>
        <dbReference type="RuleBase" id="RU003557"/>
    </source>
</evidence>
<dbReference type="KEGG" id="ima:PO878_01315"/>
<dbReference type="Proteomes" id="UP001216390">
    <property type="component" value="Chromosome"/>
</dbReference>
<protein>
    <recommendedName>
        <fullName evidence="6">Probable acetyl-CoA acetyltransferase</fullName>
        <ecNumber evidence="2">2.3.1.9</ecNumber>
    </recommendedName>
    <alternativeName>
        <fullName evidence="5">Acetoacetyl-CoA thiolase</fullName>
    </alternativeName>
</protein>
<dbReference type="EC" id="2.3.1.9" evidence="2"/>
<evidence type="ECO:0000256" key="2">
    <source>
        <dbReference type="ARBA" id="ARBA00012705"/>
    </source>
</evidence>
<dbReference type="PANTHER" id="PTHR18919:SF107">
    <property type="entry name" value="ACETYL-COA ACETYLTRANSFERASE, CYTOSOLIC"/>
    <property type="match status" value="1"/>
</dbReference>
<feature type="domain" description="Thiolase N-terminal" evidence="9">
    <location>
        <begin position="5"/>
        <end position="262"/>
    </location>
</feature>
<dbReference type="InterPro" id="IPR002155">
    <property type="entry name" value="Thiolase"/>
</dbReference>
<keyword evidence="4 8" id="KW-0012">Acyltransferase</keyword>
<keyword evidence="12" id="KW-1185">Reference proteome</keyword>
<dbReference type="PROSITE" id="PS00099">
    <property type="entry name" value="THIOLASE_3"/>
    <property type="match status" value="1"/>
</dbReference>
<feature type="active site" description="Acyl-thioester intermediate" evidence="7">
    <location>
        <position position="88"/>
    </location>
</feature>
<dbReference type="AlphaFoldDB" id="A0AAE9Y5S7"/>
<name>A0AAE9Y5S7_9ACTN</name>
<dbReference type="CDD" id="cd00751">
    <property type="entry name" value="thiolase"/>
    <property type="match status" value="1"/>
</dbReference>
<reference evidence="11" key="1">
    <citation type="submission" date="2023-01" db="EMBL/GenBank/DDBJ databases">
        <title>The diversity of Class Acidimicrobiia in South China Sea sediment environments and the proposal of Iamia marina sp. nov., a novel species of the genus Iamia.</title>
        <authorList>
            <person name="He Y."/>
            <person name="Tian X."/>
        </authorList>
    </citation>
    <scope>NUCLEOTIDE SEQUENCE</scope>
    <source>
        <strain evidence="11">DSM 19957</strain>
    </source>
</reference>
<dbReference type="RefSeq" id="WP_272736877.1">
    <property type="nucleotide sequence ID" value="NZ_CP116942.1"/>
</dbReference>
<dbReference type="InterPro" id="IPR016039">
    <property type="entry name" value="Thiolase-like"/>
</dbReference>
<dbReference type="InterPro" id="IPR020617">
    <property type="entry name" value="Thiolase_C"/>
</dbReference>
<keyword evidence="3 8" id="KW-0808">Transferase</keyword>
<evidence type="ECO:0000313" key="11">
    <source>
        <dbReference type="EMBL" id="WCO67355.1"/>
    </source>
</evidence>
<dbReference type="PIRSF" id="PIRSF000429">
    <property type="entry name" value="Ac-CoA_Ac_transf"/>
    <property type="match status" value="1"/>
</dbReference>
<evidence type="ECO:0000256" key="4">
    <source>
        <dbReference type="ARBA" id="ARBA00023315"/>
    </source>
</evidence>
<dbReference type="EMBL" id="CP116942">
    <property type="protein sequence ID" value="WCO67355.1"/>
    <property type="molecule type" value="Genomic_DNA"/>
</dbReference>
<evidence type="ECO:0000256" key="5">
    <source>
        <dbReference type="ARBA" id="ARBA00030755"/>
    </source>
</evidence>
<dbReference type="SUPFAM" id="SSF53901">
    <property type="entry name" value="Thiolase-like"/>
    <property type="match status" value="2"/>
</dbReference>
<sequence>MAGSVILAGARTPIGKLSGGLASFSGADLGAKAITAALERAGVAADDVDYVFMGQVIQAGAGQITARQAAVGAGIPMSVPATTVNKVCLSGLNTIMLADLYIQAGLADVVVAGGMESMTNAPYLLPGARGGYRIGDQKVVDSMMYDGLFCAFDQVAMGAGTERYAASAGIEREAQDALSAQSHQRAAAAAKNGLFDEEIVPVEVPQRKGDPITVAADEGVRGDTSAEGLAKLRPAFDKAGNITAGNASQISDGGAAVIVCSKAAAERIGTTPLGEVVGYGQVAGPDPSLLTQPARAIKDALEGTDLSIGDIDLFELNEAFAAVGLASMDDLGITDEVTNINGGAIALGHPVGMSGTRLALHILLELQRKGGGLGAAALCGGGGQGDALLVRSLA</sequence>